<organism evidence="1 2">
    <name type="scientific">Christiangramia fulva</name>
    <dbReference type="NCBI Taxonomy" id="2126553"/>
    <lineage>
        <taxon>Bacteria</taxon>
        <taxon>Pseudomonadati</taxon>
        <taxon>Bacteroidota</taxon>
        <taxon>Flavobacteriia</taxon>
        <taxon>Flavobacteriales</taxon>
        <taxon>Flavobacteriaceae</taxon>
        <taxon>Christiangramia</taxon>
    </lineage>
</organism>
<dbReference type="Proteomes" id="UP000241507">
    <property type="component" value="Chromosome"/>
</dbReference>
<evidence type="ECO:0000313" key="2">
    <source>
        <dbReference type="Proteomes" id="UP000241507"/>
    </source>
</evidence>
<gene>
    <name evidence="1" type="ORF">C7S20_19400</name>
</gene>
<sequence length="90" mass="10762">MEKLISLYIDSPIWENSIEVDDFIIAVGKIKSNSVYHIAEVKSKQSPKHKKLWRYYVKCYRSDLITALKRDPNQRLISMQWYSRNKKNNV</sequence>
<name>A0A2R3ZAP5_9FLAO</name>
<accession>A0A2R3ZAP5</accession>
<dbReference type="EMBL" id="CP028136">
    <property type="protein sequence ID" value="AVR47242.1"/>
    <property type="molecule type" value="Genomic_DNA"/>
</dbReference>
<evidence type="ECO:0000313" key="1">
    <source>
        <dbReference type="EMBL" id="AVR47242.1"/>
    </source>
</evidence>
<dbReference type="AlphaFoldDB" id="A0A2R3ZAP5"/>
<proteinExistence type="predicted"/>
<reference evidence="2" key="1">
    <citation type="submission" date="2018-03" db="EMBL/GenBank/DDBJ databases">
        <title>Gramella fulva sp. nov., isolated from a dry surface of tidal flat.</title>
        <authorList>
            <person name="Hwang S.H."/>
            <person name="Hwang W.M."/>
            <person name="Kang K."/>
            <person name="Ahn T.-Y."/>
        </authorList>
    </citation>
    <scope>NUCLEOTIDE SEQUENCE [LARGE SCALE GENOMIC DNA]</scope>
    <source>
        <strain evidence="2">SH35</strain>
    </source>
</reference>
<protein>
    <submittedName>
        <fullName evidence="1">Uncharacterized protein</fullName>
    </submittedName>
</protein>
<keyword evidence="2" id="KW-1185">Reference proteome</keyword>
<dbReference type="KEGG" id="grs:C7S20_19400"/>
<dbReference type="RefSeq" id="WP_107014008.1">
    <property type="nucleotide sequence ID" value="NZ_CP028136.1"/>
</dbReference>